<dbReference type="Proteomes" id="UP000215256">
    <property type="component" value="Chromosome 1"/>
</dbReference>
<organism evidence="1 2">
    <name type="scientific">Ochrobactrum quorumnocens</name>
    <dbReference type="NCBI Taxonomy" id="271865"/>
    <lineage>
        <taxon>Bacteria</taxon>
        <taxon>Pseudomonadati</taxon>
        <taxon>Pseudomonadota</taxon>
        <taxon>Alphaproteobacteria</taxon>
        <taxon>Hyphomicrobiales</taxon>
        <taxon>Brucellaceae</taxon>
        <taxon>Brucella/Ochrobactrum group</taxon>
        <taxon>Ochrobactrum</taxon>
    </lineage>
</organism>
<evidence type="ECO:0000313" key="2">
    <source>
        <dbReference type="Proteomes" id="UP000215256"/>
    </source>
</evidence>
<dbReference type="EMBL" id="CP022604">
    <property type="protein sequence ID" value="ASV87282.1"/>
    <property type="molecule type" value="Genomic_DNA"/>
</dbReference>
<reference evidence="1 2" key="1">
    <citation type="submission" date="2017-07" db="EMBL/GenBank/DDBJ databases">
        <title>Phylogenetic study on the rhizospheric bacterium Ochrobactrum sp. A44.</title>
        <authorList>
            <person name="Krzyzanowska D.M."/>
            <person name="Ossowicki A."/>
            <person name="Rajewska M."/>
            <person name="Maciag T."/>
            <person name="Kaczynski Z."/>
            <person name="Czerwicka M."/>
            <person name="Jafra S."/>
        </authorList>
    </citation>
    <scope>NUCLEOTIDE SEQUENCE [LARGE SCALE GENOMIC DNA]</scope>
    <source>
        <strain evidence="1 2">A44</strain>
    </source>
</reference>
<gene>
    <name evidence="1" type="ORF">CES85_0472</name>
</gene>
<sequence>MRSVAHVLFLDSLPARERHKKNPEKSVNFSGFGIIWLSP</sequence>
<evidence type="ECO:0000313" key="1">
    <source>
        <dbReference type="EMBL" id="ASV87282.1"/>
    </source>
</evidence>
<name>A0A248UKY5_9HYPH</name>
<accession>A0A248UKY5</accession>
<dbReference type="KEGG" id="och:CES85_0472"/>
<proteinExistence type="predicted"/>
<dbReference type="AlphaFoldDB" id="A0A248UKY5"/>
<protein>
    <submittedName>
        <fullName evidence="1">Uncharacterized protein</fullName>
    </submittedName>
</protein>